<dbReference type="GO" id="GO:0003677">
    <property type="term" value="F:DNA binding"/>
    <property type="evidence" value="ECO:0007669"/>
    <property type="project" value="InterPro"/>
</dbReference>
<keyword evidence="5" id="KW-0235">DNA replication</keyword>
<dbReference type="RefSeq" id="WP_111440848.1">
    <property type="nucleotide sequence ID" value="NZ_QKZI01000010.1"/>
</dbReference>
<dbReference type="Pfam" id="PF09115">
    <property type="entry name" value="DNApol3-delta_C"/>
    <property type="match status" value="1"/>
</dbReference>
<dbReference type="GO" id="GO:0008408">
    <property type="term" value="F:3'-5' exonuclease activity"/>
    <property type="evidence" value="ECO:0007669"/>
    <property type="project" value="InterPro"/>
</dbReference>
<dbReference type="GO" id="GO:0006261">
    <property type="term" value="P:DNA-templated DNA replication"/>
    <property type="evidence" value="ECO:0007669"/>
    <property type="project" value="TreeGrafter"/>
</dbReference>
<reference evidence="9 10" key="1">
    <citation type="submission" date="2018-06" db="EMBL/GenBank/DDBJ databases">
        <title>Genomic Encyclopedia of Type Strains, Phase IV (KMG-IV): sequencing the most valuable type-strain genomes for metagenomic binning, comparative biology and taxonomic classification.</title>
        <authorList>
            <person name="Goeker M."/>
        </authorList>
    </citation>
    <scope>NUCLEOTIDE SEQUENCE [LARGE SCALE GENOMIC DNA]</scope>
    <source>
        <strain evidence="9 10">DSM 5</strain>
    </source>
</reference>
<name>A0A2W7MDN4_9BACI</name>
<evidence type="ECO:0000313" key="9">
    <source>
        <dbReference type="EMBL" id="PZX02855.1"/>
    </source>
</evidence>
<comment type="catalytic activity">
    <reaction evidence="7">
        <text>DNA(n) + a 2'-deoxyribonucleoside 5'-triphosphate = DNA(n+1) + diphosphate</text>
        <dbReference type="Rhea" id="RHEA:22508"/>
        <dbReference type="Rhea" id="RHEA-COMP:17339"/>
        <dbReference type="Rhea" id="RHEA-COMP:17340"/>
        <dbReference type="ChEBI" id="CHEBI:33019"/>
        <dbReference type="ChEBI" id="CHEBI:61560"/>
        <dbReference type="ChEBI" id="CHEBI:173112"/>
        <dbReference type="EC" id="2.7.7.7"/>
    </reaction>
</comment>
<dbReference type="InterPro" id="IPR015199">
    <property type="entry name" value="DNA_pol_III_delta_C"/>
</dbReference>
<dbReference type="Gene3D" id="1.20.272.10">
    <property type="match status" value="1"/>
</dbReference>
<evidence type="ECO:0000259" key="8">
    <source>
        <dbReference type="Pfam" id="PF09115"/>
    </source>
</evidence>
<organism evidence="9 10">
    <name type="scientific">Psychrobacillus insolitus</name>
    <dbReference type="NCBI Taxonomy" id="1461"/>
    <lineage>
        <taxon>Bacteria</taxon>
        <taxon>Bacillati</taxon>
        <taxon>Bacillota</taxon>
        <taxon>Bacilli</taxon>
        <taxon>Bacillales</taxon>
        <taxon>Bacillaceae</taxon>
        <taxon>Psychrobacillus</taxon>
    </lineage>
</organism>
<dbReference type="GO" id="GO:0009360">
    <property type="term" value="C:DNA polymerase III complex"/>
    <property type="evidence" value="ECO:0007669"/>
    <property type="project" value="InterPro"/>
</dbReference>
<comment type="caution">
    <text evidence="9">The sequence shown here is derived from an EMBL/GenBank/DDBJ whole genome shotgun (WGS) entry which is preliminary data.</text>
</comment>
<evidence type="ECO:0000256" key="6">
    <source>
        <dbReference type="ARBA" id="ARBA00022932"/>
    </source>
</evidence>
<dbReference type="AlphaFoldDB" id="A0A2W7MDN4"/>
<dbReference type="OrthoDB" id="9810148at2"/>
<gene>
    <name evidence="9" type="ORF">C7437_11054</name>
</gene>
<dbReference type="EMBL" id="QKZI01000010">
    <property type="protein sequence ID" value="PZX02855.1"/>
    <property type="molecule type" value="Genomic_DNA"/>
</dbReference>
<keyword evidence="10" id="KW-1185">Reference proteome</keyword>
<dbReference type="InterPro" id="IPR050238">
    <property type="entry name" value="DNA_Rep/Repair_Clamp_Loader"/>
</dbReference>
<dbReference type="Pfam" id="PF13177">
    <property type="entry name" value="DNA_pol3_delta2"/>
    <property type="match status" value="1"/>
</dbReference>
<dbReference type="PANTHER" id="PTHR11669:SF8">
    <property type="entry name" value="DNA POLYMERASE III SUBUNIT DELTA"/>
    <property type="match status" value="1"/>
</dbReference>
<dbReference type="Proteomes" id="UP000248646">
    <property type="component" value="Unassembled WGS sequence"/>
</dbReference>
<dbReference type="InterPro" id="IPR004622">
    <property type="entry name" value="DNA_pol_HolB"/>
</dbReference>
<accession>A0A2W7MDN4</accession>
<dbReference type="FunFam" id="3.40.50.300:FF:001255">
    <property type="entry name" value="DNA polymerase III subunit delta"/>
    <property type="match status" value="1"/>
</dbReference>
<dbReference type="PANTHER" id="PTHR11669">
    <property type="entry name" value="REPLICATION FACTOR C / DNA POLYMERASE III GAMMA-TAU SUBUNIT"/>
    <property type="match status" value="1"/>
</dbReference>
<dbReference type="EC" id="2.7.7.7" evidence="1"/>
<dbReference type="GO" id="GO:0003887">
    <property type="term" value="F:DNA-directed DNA polymerase activity"/>
    <property type="evidence" value="ECO:0007669"/>
    <property type="project" value="UniProtKB-KW"/>
</dbReference>
<dbReference type="NCBIfam" id="TIGR00678">
    <property type="entry name" value="holB"/>
    <property type="match status" value="1"/>
</dbReference>
<proteinExistence type="predicted"/>
<keyword evidence="6" id="KW-0239">DNA-directed DNA polymerase</keyword>
<dbReference type="Gene3D" id="3.40.50.300">
    <property type="entry name" value="P-loop containing nucleotide triphosphate hydrolases"/>
    <property type="match status" value="1"/>
</dbReference>
<dbReference type="InterPro" id="IPR027417">
    <property type="entry name" value="P-loop_NTPase"/>
</dbReference>
<evidence type="ECO:0000313" key="10">
    <source>
        <dbReference type="Proteomes" id="UP000248646"/>
    </source>
</evidence>
<feature type="domain" description="DNA polymerase III delta subunit C-terminal" evidence="8">
    <location>
        <begin position="249"/>
        <end position="331"/>
    </location>
</feature>
<evidence type="ECO:0000256" key="1">
    <source>
        <dbReference type="ARBA" id="ARBA00012417"/>
    </source>
</evidence>
<protein>
    <recommendedName>
        <fullName evidence="2">DNA polymerase III subunit delta'</fullName>
        <ecNumber evidence="1">2.7.7.7</ecNumber>
    </recommendedName>
</protein>
<evidence type="ECO:0000256" key="4">
    <source>
        <dbReference type="ARBA" id="ARBA00022695"/>
    </source>
</evidence>
<dbReference type="SUPFAM" id="SSF52540">
    <property type="entry name" value="P-loop containing nucleoside triphosphate hydrolases"/>
    <property type="match status" value="1"/>
</dbReference>
<evidence type="ECO:0000256" key="5">
    <source>
        <dbReference type="ARBA" id="ARBA00022705"/>
    </source>
</evidence>
<keyword evidence="4" id="KW-0548">Nucleotidyltransferase</keyword>
<keyword evidence="3" id="KW-0808">Transferase</keyword>
<sequence>MYIENWDTQGIEELQSKTIKQLQSIVFRKRIGHAYIIEGAKGTGKTKVMQFFVQLLLCENSTKSVPCETCRSCKRLKSNNHLNFMQLEPDGQNIKKAQIDDLIHEMSKTAMETGRKIYVIYHADQLNQSASNTLLKFLEEPQSEITAILLTDRIHALLPTILSRCQHFSLASMPQSLLKQKLVEEGITDSMASTVSKMTNQVEEAITLAKDEHFGLARKSVLKLVEASGKSVQDALMCIHEDFGPLLKEKEQAEQALDLLLFAYRDIVAIKASAIAVCTYPDMIHYWQQAALHTTYEQLSKHLEMILHAKENLHKNMNRTLMMEQLMLNLQEGITFV</sequence>
<evidence type="ECO:0000256" key="3">
    <source>
        <dbReference type="ARBA" id="ARBA00022679"/>
    </source>
</evidence>
<evidence type="ECO:0000256" key="7">
    <source>
        <dbReference type="ARBA" id="ARBA00049244"/>
    </source>
</evidence>
<evidence type="ECO:0000256" key="2">
    <source>
        <dbReference type="ARBA" id="ARBA00014363"/>
    </source>
</evidence>